<dbReference type="HOGENOM" id="CLU_549663_0_0_11"/>
<evidence type="ECO:0000256" key="2">
    <source>
        <dbReference type="SAM" id="Phobius"/>
    </source>
</evidence>
<keyword evidence="2" id="KW-0472">Membrane</keyword>
<protein>
    <submittedName>
        <fullName evidence="3">Uncharacterized protein</fullName>
    </submittedName>
</protein>
<dbReference type="KEGG" id="rmu:RMDY18_05570"/>
<organism evidence="3 4">
    <name type="scientific">Rothia mucilaginosa (strain DY-18)</name>
    <name type="common">Stomatococcus mucilaginosus</name>
    <dbReference type="NCBI Taxonomy" id="680646"/>
    <lineage>
        <taxon>Bacteria</taxon>
        <taxon>Bacillati</taxon>
        <taxon>Actinomycetota</taxon>
        <taxon>Actinomycetes</taxon>
        <taxon>Micrococcales</taxon>
        <taxon>Micrococcaceae</taxon>
        <taxon>Rothia</taxon>
    </lineage>
</organism>
<reference evidence="4" key="1">
    <citation type="submission" date="2009-07" db="EMBL/GenBank/DDBJ databases">
        <title>Complete genome sequence of Rothia mucilaginosa DJ.</title>
        <authorList>
            <person name="Yamane K."/>
            <person name="Nambu T."/>
            <person name="Mashimo C."/>
            <person name="Sugimori C."/>
            <person name="Yamanaka T."/>
            <person name="Leung K."/>
            <person name="Fukushima H."/>
        </authorList>
    </citation>
    <scope>NUCLEOTIDE SEQUENCE [LARGE SCALE GENOMIC DNA]</scope>
    <source>
        <strain evidence="4">DY-18</strain>
    </source>
</reference>
<dbReference type="AlphaFoldDB" id="D2NRW3"/>
<dbReference type="EMBL" id="AP011540">
    <property type="protein sequence ID" value="BAI64389.1"/>
    <property type="molecule type" value="Genomic_DNA"/>
</dbReference>
<evidence type="ECO:0000256" key="1">
    <source>
        <dbReference type="SAM" id="MobiDB-lite"/>
    </source>
</evidence>
<proteinExistence type="predicted"/>
<gene>
    <name evidence="3" type="ordered locus">RMDY18_05570</name>
</gene>
<dbReference type="Proteomes" id="UP000001883">
    <property type="component" value="Chromosome"/>
</dbReference>
<reference evidence="3 4" key="2">
    <citation type="journal article" date="2010" name="J Osaka Dent Univ">
        <title>Isolation and identification of Rothia mucilaginosa from persistent apical periodontitis lesions.</title>
        <authorList>
            <person name="Yamane K."/>
            <person name="Yoshida M."/>
            <person name="Fujihira T."/>
            <person name="Baba T."/>
            <person name="Tsuji N."/>
            <person name="Hayashi H."/>
            <person name="Sugimori C."/>
            <person name="Yamanaka T."/>
            <person name="Mashimo C."/>
            <person name="Nambu T."/>
            <person name="Kawai H."/>
            <person name="Fukushima H."/>
        </authorList>
    </citation>
    <scope>NUCLEOTIDE SEQUENCE [LARGE SCALE GENOMIC DNA]</scope>
    <source>
        <strain evidence="3 4">DY-18</strain>
    </source>
</reference>
<evidence type="ECO:0000313" key="4">
    <source>
        <dbReference type="Proteomes" id="UP000001883"/>
    </source>
</evidence>
<feature type="compositionally biased region" description="Polar residues" evidence="1">
    <location>
        <begin position="386"/>
        <end position="406"/>
    </location>
</feature>
<feature type="region of interest" description="Disordered" evidence="1">
    <location>
        <begin position="386"/>
        <end position="435"/>
    </location>
</feature>
<feature type="compositionally biased region" description="Polar residues" evidence="1">
    <location>
        <begin position="420"/>
        <end position="431"/>
    </location>
</feature>
<keyword evidence="4" id="KW-1185">Reference proteome</keyword>
<feature type="transmembrane region" description="Helical" evidence="2">
    <location>
        <begin position="357"/>
        <end position="376"/>
    </location>
</feature>
<keyword evidence="2" id="KW-0812">Transmembrane</keyword>
<sequence>MCDARKGTPWTGFLFFLTSSQSSPGIQKPRQCELSGFYACLEQSLLLTLILVLAVQCTQRLRQLNRVPGVANRLKGGAGTGVTVRRTNTAGRSSTGRKSRIVQRGDIQRVEFGIIQDIRQRNLFGNRLSGSLSSRCRRCLADGRTVTQSLASHRLSRLNSWLLCRCLGGWCRLSCYRLGGSLYGCLSGLCGLRLDRLARSNRSLLYPLRLCRSTRCTGGSSGTALLIKEHATAANRLETARALLATLLTVCDGRLRRAGRTGRYGTRRMSRCRSRRFRTRSRLGSLIGGLHRDVRAARACRLTAHVADSSLTGCGASLMCRLFDSFSFRRFSILYRLRSVIVSFFVVRLFIRLSVVILGIFCFCLGVALIAVRLNLVAKRLQQTKTAYSPRTTGKNQEENSPTPRQNTKERQKTGHQGKHAQTSRNQQGDTAQARGIKVGQRRGLRLLHHRNLIGVGSSRGRITNLRNRSRIRGRLNSILYGVRGTGRSLWKSRRG</sequence>
<accession>D2NRW3</accession>
<reference evidence="3 4" key="3">
    <citation type="journal article" date="2010" name="Sequencing">
        <title>Complete Genome Sequence of Rothia mucilaginosa DY-18: A Clinical Isolate with Dense Meshwork-Like Structures from a Persistent Apical Periodontitis Lesion.</title>
        <authorList>
            <person name="Yamane K."/>
            <person name="Nambu T."/>
            <person name="Yamanaka T."/>
            <person name="Mashimo C."/>
            <person name="Sugimori C."/>
            <person name="Leung K.-P."/>
            <person name="Fukushima H."/>
        </authorList>
    </citation>
    <scope>NUCLEOTIDE SEQUENCE [LARGE SCALE GENOMIC DNA]</scope>
    <source>
        <strain evidence="3 4">DY-18</strain>
    </source>
</reference>
<keyword evidence="2" id="KW-1133">Transmembrane helix</keyword>
<name>D2NRW3_ROTMD</name>
<evidence type="ECO:0000313" key="3">
    <source>
        <dbReference type="EMBL" id="BAI64389.1"/>
    </source>
</evidence>